<evidence type="ECO:0000256" key="5">
    <source>
        <dbReference type="ARBA" id="ARBA00022989"/>
    </source>
</evidence>
<evidence type="ECO:0000313" key="11">
    <source>
        <dbReference type="Proteomes" id="UP001310594"/>
    </source>
</evidence>
<feature type="transmembrane region" description="Helical" evidence="8">
    <location>
        <begin position="130"/>
        <end position="149"/>
    </location>
</feature>
<dbReference type="PROSITE" id="PS50850">
    <property type="entry name" value="MFS"/>
    <property type="match status" value="1"/>
</dbReference>
<evidence type="ECO:0000256" key="8">
    <source>
        <dbReference type="SAM" id="Phobius"/>
    </source>
</evidence>
<dbReference type="SUPFAM" id="SSF103473">
    <property type="entry name" value="MFS general substrate transporter"/>
    <property type="match status" value="1"/>
</dbReference>
<feature type="transmembrane region" description="Helical" evidence="8">
    <location>
        <begin position="528"/>
        <end position="553"/>
    </location>
</feature>
<dbReference type="Proteomes" id="UP001310594">
    <property type="component" value="Unassembled WGS sequence"/>
</dbReference>
<feature type="transmembrane region" description="Helical" evidence="8">
    <location>
        <begin position="418"/>
        <end position="447"/>
    </location>
</feature>
<protein>
    <recommendedName>
        <fullName evidence="9">Major facilitator superfamily (MFS) profile domain-containing protein</fullName>
    </recommendedName>
</protein>
<accession>A0AAN8A270</accession>
<evidence type="ECO:0000256" key="6">
    <source>
        <dbReference type="ARBA" id="ARBA00023136"/>
    </source>
</evidence>
<dbReference type="InterPro" id="IPR036259">
    <property type="entry name" value="MFS_trans_sf"/>
</dbReference>
<dbReference type="FunFam" id="1.20.1720.10:FF:000013">
    <property type="entry name" value="Related to multidrug resistance proteins"/>
    <property type="match status" value="1"/>
</dbReference>
<gene>
    <name evidence="10" type="ORF">LTR97_004297</name>
</gene>
<dbReference type="GO" id="GO:0012505">
    <property type="term" value="C:endomembrane system"/>
    <property type="evidence" value="ECO:0007669"/>
    <property type="project" value="UniProtKB-SubCell"/>
</dbReference>
<keyword evidence="6 8" id="KW-0472">Membrane</keyword>
<comment type="subcellular location">
    <subcellularLocation>
        <location evidence="1">Endomembrane system</location>
        <topology evidence="1">Multi-pass membrane protein</topology>
    </subcellularLocation>
</comment>
<keyword evidence="5 8" id="KW-1133">Transmembrane helix</keyword>
<dbReference type="GO" id="GO:0000329">
    <property type="term" value="C:fungal-type vacuole membrane"/>
    <property type="evidence" value="ECO:0007669"/>
    <property type="project" value="TreeGrafter"/>
</dbReference>
<organism evidence="10 11">
    <name type="scientific">Elasticomyces elasticus</name>
    <dbReference type="NCBI Taxonomy" id="574655"/>
    <lineage>
        <taxon>Eukaryota</taxon>
        <taxon>Fungi</taxon>
        <taxon>Dikarya</taxon>
        <taxon>Ascomycota</taxon>
        <taxon>Pezizomycotina</taxon>
        <taxon>Dothideomycetes</taxon>
        <taxon>Dothideomycetidae</taxon>
        <taxon>Mycosphaerellales</taxon>
        <taxon>Teratosphaeriaceae</taxon>
        <taxon>Elasticomyces</taxon>
    </lineage>
</organism>
<feature type="transmembrane region" description="Helical" evidence="8">
    <location>
        <begin position="64"/>
        <end position="87"/>
    </location>
</feature>
<evidence type="ECO:0000256" key="2">
    <source>
        <dbReference type="ARBA" id="ARBA00008335"/>
    </source>
</evidence>
<evidence type="ECO:0000256" key="3">
    <source>
        <dbReference type="ARBA" id="ARBA00022448"/>
    </source>
</evidence>
<dbReference type="InterPro" id="IPR011701">
    <property type="entry name" value="MFS"/>
</dbReference>
<evidence type="ECO:0000259" key="9">
    <source>
        <dbReference type="PROSITE" id="PS50850"/>
    </source>
</evidence>
<feature type="transmembrane region" description="Helical" evidence="8">
    <location>
        <begin position="188"/>
        <end position="210"/>
    </location>
</feature>
<feature type="transmembrane region" description="Helical" evidence="8">
    <location>
        <begin position="99"/>
        <end position="118"/>
    </location>
</feature>
<dbReference type="AlphaFoldDB" id="A0AAN8A270"/>
<dbReference type="PANTHER" id="PTHR23501">
    <property type="entry name" value="MAJOR FACILITATOR SUPERFAMILY"/>
    <property type="match status" value="1"/>
</dbReference>
<feature type="transmembrane region" description="Helical" evidence="8">
    <location>
        <begin position="155"/>
        <end position="176"/>
    </location>
</feature>
<dbReference type="GO" id="GO:0015174">
    <property type="term" value="F:basic amino acid transmembrane transporter activity"/>
    <property type="evidence" value="ECO:0007669"/>
    <property type="project" value="TreeGrafter"/>
</dbReference>
<feature type="transmembrane region" description="Helical" evidence="8">
    <location>
        <begin position="286"/>
        <end position="304"/>
    </location>
</feature>
<dbReference type="Gene3D" id="1.20.1720.10">
    <property type="entry name" value="Multidrug resistance protein D"/>
    <property type="match status" value="1"/>
</dbReference>
<dbReference type="CDD" id="cd17502">
    <property type="entry name" value="MFS_Azr1_MDR_like"/>
    <property type="match status" value="1"/>
</dbReference>
<feature type="domain" description="Major facilitator superfamily (MFS) profile" evidence="9">
    <location>
        <begin position="65"/>
        <end position="558"/>
    </location>
</feature>
<keyword evidence="4 8" id="KW-0812">Transmembrane</keyword>
<feature type="region of interest" description="Disordered" evidence="7">
    <location>
        <begin position="1"/>
        <end position="49"/>
    </location>
</feature>
<comment type="caution">
    <text evidence="10">The sequence shown here is derived from an EMBL/GenBank/DDBJ whole genome shotgun (WGS) entry which is preliminary data.</text>
</comment>
<name>A0AAN8A270_9PEZI</name>
<keyword evidence="3" id="KW-0813">Transport</keyword>
<evidence type="ECO:0000313" key="10">
    <source>
        <dbReference type="EMBL" id="KAK5701483.1"/>
    </source>
</evidence>
<evidence type="ECO:0000256" key="7">
    <source>
        <dbReference type="SAM" id="MobiDB-lite"/>
    </source>
</evidence>
<feature type="transmembrane region" description="Helical" evidence="8">
    <location>
        <begin position="459"/>
        <end position="481"/>
    </location>
</feature>
<dbReference type="PANTHER" id="PTHR23501:SF84">
    <property type="entry name" value="VACUOLAR MEMBRANE AMINO ACID UPTAKE TRANSPORTER FNX2"/>
    <property type="match status" value="1"/>
</dbReference>
<dbReference type="EMBL" id="JAVRQU010000006">
    <property type="protein sequence ID" value="KAK5701483.1"/>
    <property type="molecule type" value="Genomic_DNA"/>
</dbReference>
<proteinExistence type="inferred from homology"/>
<dbReference type="InterPro" id="IPR020846">
    <property type="entry name" value="MFS_dom"/>
</dbReference>
<dbReference type="Pfam" id="PF07690">
    <property type="entry name" value="MFS_1"/>
    <property type="match status" value="1"/>
</dbReference>
<reference evidence="10" key="1">
    <citation type="submission" date="2023-08" db="EMBL/GenBank/DDBJ databases">
        <title>Black Yeasts Isolated from many extreme environments.</title>
        <authorList>
            <person name="Coleine C."/>
            <person name="Stajich J.E."/>
            <person name="Selbmann L."/>
        </authorList>
    </citation>
    <scope>NUCLEOTIDE SEQUENCE</scope>
    <source>
        <strain evidence="10">CCFEE 5810</strain>
    </source>
</reference>
<dbReference type="Gene3D" id="1.20.1250.20">
    <property type="entry name" value="MFS general substrate transporter like domains"/>
    <property type="match status" value="1"/>
</dbReference>
<comment type="similarity">
    <text evidence="2">Belongs to the major facilitator superfamily.</text>
</comment>
<feature type="transmembrane region" description="Helical" evidence="8">
    <location>
        <begin position="325"/>
        <end position="349"/>
    </location>
</feature>
<sequence>MAHDAEQSGHSPTETSPLLKPAPDTSTASDANRGDEPELERQSSLDGNQKQYEGMPEVMKQMKYILPAICIGIFLGSADQTIIVTSYGRIGSELDALNLTSWIATAYFLTLTSFQPLYGKLSDVFGRKECLLFAYFVFGAGCLFCGLAQDMTQLIAARAFAGIGSGGMNVCVSILMSDVIPLRDRGTWQGYVNIVFAAGAASGAPLGGFLADTIGWRWAFLAQTPLCAMACVAVYFAVHLPREDDTDWRKKLVRIDFLGATILISAVFFLLLALDRGSNDSWGATITVVSISVSFPLFIIFVFVEMKVAKEPFAPGHILFNRSMIGCYLCNFFAMAGYLALMFFLPLYFQAIDGTSAAGAGLRLVPGILGSVCGSLFGGIYMKRTGKFYWLTIISYSALAIGTTGVFLFTGIVTNSTIGIVLSMTLGAFGGGVGVTSTLIGLIANASRDDQAIAIACSYLFRSLGSVFGISMSATVANQALRKSLAFELPSLGLPESEAIEIAEKVRQSLAYLKELKPDVRAVVAHCYALSTSAAFALQIGLVTGAAISAWFIREKALSK</sequence>
<feature type="transmembrane region" description="Helical" evidence="8">
    <location>
        <begin position="252"/>
        <end position="274"/>
    </location>
</feature>
<feature type="compositionally biased region" description="Basic and acidic residues" evidence="7">
    <location>
        <begin position="32"/>
        <end position="43"/>
    </location>
</feature>
<evidence type="ECO:0000256" key="1">
    <source>
        <dbReference type="ARBA" id="ARBA00004127"/>
    </source>
</evidence>
<evidence type="ECO:0000256" key="4">
    <source>
        <dbReference type="ARBA" id="ARBA00022692"/>
    </source>
</evidence>
<feature type="transmembrane region" description="Helical" evidence="8">
    <location>
        <begin position="361"/>
        <end position="381"/>
    </location>
</feature>
<feature type="transmembrane region" description="Helical" evidence="8">
    <location>
        <begin position="216"/>
        <end position="240"/>
    </location>
</feature>
<feature type="transmembrane region" description="Helical" evidence="8">
    <location>
        <begin position="388"/>
        <end position="412"/>
    </location>
</feature>
<dbReference type="GO" id="GO:0046943">
    <property type="term" value="F:carboxylic acid transmembrane transporter activity"/>
    <property type="evidence" value="ECO:0007669"/>
    <property type="project" value="UniProtKB-ARBA"/>
</dbReference>